<keyword evidence="8" id="KW-0862">Zinc</keyword>
<comment type="catalytic activity">
    <reaction evidence="10">
        <text>N-formyl-L-kynurenine + H2O = L-kynurenine + formate + H(+)</text>
        <dbReference type="Rhea" id="RHEA:13009"/>
        <dbReference type="ChEBI" id="CHEBI:15377"/>
        <dbReference type="ChEBI" id="CHEBI:15378"/>
        <dbReference type="ChEBI" id="CHEBI:15740"/>
        <dbReference type="ChEBI" id="CHEBI:57959"/>
        <dbReference type="ChEBI" id="CHEBI:58629"/>
        <dbReference type="EC" id="3.5.1.9"/>
    </reaction>
</comment>
<evidence type="ECO:0000256" key="9">
    <source>
        <dbReference type="ARBA" id="ARBA00023079"/>
    </source>
</evidence>
<dbReference type="GO" id="GO:0046872">
    <property type="term" value="F:metal ion binding"/>
    <property type="evidence" value="ECO:0007669"/>
    <property type="project" value="UniProtKB-KW"/>
</dbReference>
<protein>
    <recommendedName>
        <fullName evidence="5">Kynurenine formamidase</fullName>
        <ecNumber evidence="4">3.5.1.9</ecNumber>
    </recommendedName>
</protein>
<comment type="caution">
    <text evidence="12">The sequence shown here is derived from an EMBL/GenBank/DDBJ whole genome shotgun (WGS) entry which is preliminary data.</text>
</comment>
<keyword evidence="7" id="KW-0378">Hydrolase</keyword>
<dbReference type="InterPro" id="IPR007325">
    <property type="entry name" value="KFase/CYL"/>
</dbReference>
<keyword evidence="13" id="KW-1185">Reference proteome</keyword>
<dbReference type="Pfam" id="PF04199">
    <property type="entry name" value="Cyclase"/>
    <property type="match status" value="1"/>
</dbReference>
<dbReference type="PANTHER" id="PTHR31118:SF12">
    <property type="entry name" value="CYCLASE-LIKE PROTEIN 2"/>
    <property type="match status" value="1"/>
</dbReference>
<keyword evidence="9" id="KW-0823">Tryptophan catabolism</keyword>
<accession>A0A292YGL4</accession>
<dbReference type="AlphaFoldDB" id="A0A292YGL4"/>
<evidence type="ECO:0000313" key="13">
    <source>
        <dbReference type="Proteomes" id="UP000217785"/>
    </source>
</evidence>
<evidence type="ECO:0000256" key="2">
    <source>
        <dbReference type="ARBA" id="ARBA00002204"/>
    </source>
</evidence>
<comment type="pathway">
    <text evidence="11">Amino-acid degradation; L-tryptophan degradation via kynurenine pathway; L-kynurenine from L-tryptophan: step 2/2.</text>
</comment>
<dbReference type="GO" id="GO:0019441">
    <property type="term" value="P:L-tryptophan catabolic process to kynurenine"/>
    <property type="evidence" value="ECO:0007669"/>
    <property type="project" value="InterPro"/>
</dbReference>
<evidence type="ECO:0000256" key="4">
    <source>
        <dbReference type="ARBA" id="ARBA00012930"/>
    </source>
</evidence>
<proteinExistence type="predicted"/>
<gene>
    <name evidence="12" type="ORF">EFBL_0127</name>
</gene>
<evidence type="ECO:0000256" key="3">
    <source>
        <dbReference type="ARBA" id="ARBA00011738"/>
    </source>
</evidence>
<dbReference type="GO" id="GO:0004061">
    <property type="term" value="F:arylformamidase activity"/>
    <property type="evidence" value="ECO:0007669"/>
    <property type="project" value="UniProtKB-EC"/>
</dbReference>
<organism evidence="12 13">
    <name type="scientific">Effusibacillus lacus</name>
    <dbReference type="NCBI Taxonomy" id="1348429"/>
    <lineage>
        <taxon>Bacteria</taxon>
        <taxon>Bacillati</taxon>
        <taxon>Bacillota</taxon>
        <taxon>Bacilli</taxon>
        <taxon>Bacillales</taxon>
        <taxon>Alicyclobacillaceae</taxon>
        <taxon>Effusibacillus</taxon>
    </lineage>
</organism>
<evidence type="ECO:0000256" key="7">
    <source>
        <dbReference type="ARBA" id="ARBA00022801"/>
    </source>
</evidence>
<dbReference type="Gene3D" id="3.50.30.50">
    <property type="entry name" value="Putative cyclase"/>
    <property type="match status" value="1"/>
</dbReference>
<evidence type="ECO:0000256" key="5">
    <source>
        <dbReference type="ARBA" id="ARBA00014889"/>
    </source>
</evidence>
<reference evidence="13" key="1">
    <citation type="submission" date="2017-07" db="EMBL/GenBank/DDBJ databases">
        <title>Draft genome sequence of Effusibacillus lacus strain skLN1.</title>
        <authorList>
            <person name="Watanabe M."/>
            <person name="Kojima H."/>
            <person name="Fukui M."/>
        </authorList>
    </citation>
    <scope>NUCLEOTIDE SEQUENCE [LARGE SCALE GENOMIC DNA]</scope>
    <source>
        <strain evidence="13">skLN1</strain>
    </source>
</reference>
<comment type="function">
    <text evidence="2">Catalyzes the hydrolysis of N-formyl-L-kynurenine to L-kynurenine, the second step in the kynurenine pathway of tryptophan degradation.</text>
</comment>
<evidence type="ECO:0000256" key="1">
    <source>
        <dbReference type="ARBA" id="ARBA00001947"/>
    </source>
</evidence>
<dbReference type="EC" id="3.5.1.9" evidence="4"/>
<evidence type="ECO:0000256" key="10">
    <source>
        <dbReference type="ARBA" id="ARBA00048496"/>
    </source>
</evidence>
<dbReference type="Proteomes" id="UP000217785">
    <property type="component" value="Unassembled WGS sequence"/>
</dbReference>
<evidence type="ECO:0000256" key="6">
    <source>
        <dbReference type="ARBA" id="ARBA00022723"/>
    </source>
</evidence>
<dbReference type="FunFam" id="3.50.30.50:FF:000001">
    <property type="entry name" value="Kynurenine formamidase"/>
    <property type="match status" value="1"/>
</dbReference>
<evidence type="ECO:0000256" key="11">
    <source>
        <dbReference type="ARBA" id="ARBA00060547"/>
    </source>
</evidence>
<keyword evidence="6" id="KW-0479">Metal-binding</keyword>
<evidence type="ECO:0000256" key="8">
    <source>
        <dbReference type="ARBA" id="ARBA00022833"/>
    </source>
</evidence>
<evidence type="ECO:0000313" key="12">
    <source>
        <dbReference type="EMBL" id="GAX88518.1"/>
    </source>
</evidence>
<dbReference type="SUPFAM" id="SSF102198">
    <property type="entry name" value="Putative cyclase"/>
    <property type="match status" value="1"/>
</dbReference>
<name>A0A292YGL4_9BACL</name>
<comment type="subunit">
    <text evidence="3">Homodimer.</text>
</comment>
<dbReference type="InterPro" id="IPR037175">
    <property type="entry name" value="KFase_sf"/>
</dbReference>
<comment type="cofactor">
    <cofactor evidence="1">
        <name>Zn(2+)</name>
        <dbReference type="ChEBI" id="CHEBI:29105"/>
    </cofactor>
</comment>
<dbReference type="EMBL" id="BDUF01000003">
    <property type="protein sequence ID" value="GAX88518.1"/>
    <property type="molecule type" value="Genomic_DNA"/>
</dbReference>
<dbReference type="PANTHER" id="PTHR31118">
    <property type="entry name" value="CYCLASE-LIKE PROTEIN 2"/>
    <property type="match status" value="1"/>
</dbReference>
<sequence length="210" mass="23296">MYKVYDVSMPIFEGMPVYKNKPEKQPKIRVVQDFDTATARESRIDMDVHTGTHADAPLHMMPNGDSMRVFPVERFVGPCRVLDLTRTEGGIGRGDLKPFDIREGEFILLKTRNSLKDEFDPEFVYLAEDGARFLSDCRVRGVGIDALGVERSQPGHPTHKTLFAADIVVIEGLRLGEVPEGGYFLVGAPIKLLKTEAAPARVVLIEGLLG</sequence>